<dbReference type="STRING" id="411467.BACCAP_01426"/>
<proteinExistence type="predicted"/>
<protein>
    <recommendedName>
        <fullName evidence="4">YitT family protein</fullName>
    </recommendedName>
</protein>
<evidence type="ECO:0000313" key="2">
    <source>
        <dbReference type="EMBL" id="EDN00660.1"/>
    </source>
</evidence>
<dbReference type="InterPro" id="IPR038750">
    <property type="entry name" value="YczE/YyaS-like"/>
</dbReference>
<dbReference type="PANTHER" id="PTHR40078:SF1">
    <property type="entry name" value="INTEGRAL MEMBRANE PROTEIN"/>
    <property type="match status" value="1"/>
</dbReference>
<sequence>MRRDIMSKTETCKRYLMFLVGVLVCATGISFITRAGLGTSPISSTPFVLSLITPPVTVAGHTVTITMGVYTFAFNMLFLVGEALLVRRFTWKQALQIPATIFFSLCMDEALSLIPSQYGGPYPMSVLYLAIGCVVMSLGITLEVLADVIMLPGEAFVRALSRKSRGQFGNVKVIFDSSLTVIAAIIALFAFHKLNGVREGTVISALLVGQLVKLFTKKLSFLKKLFGEKQSA</sequence>
<evidence type="ECO:0000313" key="3">
    <source>
        <dbReference type="Proteomes" id="UP000003639"/>
    </source>
</evidence>
<feature type="transmembrane region" description="Helical" evidence="1">
    <location>
        <begin position="173"/>
        <end position="191"/>
    </location>
</feature>
<evidence type="ECO:0000256" key="1">
    <source>
        <dbReference type="SAM" id="Phobius"/>
    </source>
</evidence>
<dbReference type="Pfam" id="PF19700">
    <property type="entry name" value="DUF6198"/>
    <property type="match status" value="1"/>
</dbReference>
<feature type="transmembrane region" description="Helical" evidence="1">
    <location>
        <begin position="15"/>
        <end position="37"/>
    </location>
</feature>
<comment type="caution">
    <text evidence="2">The sequence shown here is derived from an EMBL/GenBank/DDBJ whole genome shotgun (WGS) entry which is preliminary data.</text>
</comment>
<feature type="transmembrane region" description="Helical" evidence="1">
    <location>
        <begin position="126"/>
        <end position="152"/>
    </location>
</feature>
<dbReference type="Proteomes" id="UP000003639">
    <property type="component" value="Unassembled WGS sequence"/>
</dbReference>
<dbReference type="EMBL" id="AAXG02000010">
    <property type="protein sequence ID" value="EDN00660.1"/>
    <property type="molecule type" value="Genomic_DNA"/>
</dbReference>
<keyword evidence="1" id="KW-0812">Transmembrane</keyword>
<keyword evidence="1" id="KW-1133">Transmembrane helix</keyword>
<dbReference type="AlphaFoldDB" id="A6NT97"/>
<name>A6NT97_9FIRM</name>
<reference evidence="2 3" key="2">
    <citation type="submission" date="2007-06" db="EMBL/GenBank/DDBJ databases">
        <title>Draft genome sequence of Pseudoflavonifractor capillosus ATCC 29799.</title>
        <authorList>
            <person name="Sudarsanam P."/>
            <person name="Ley R."/>
            <person name="Guruge J."/>
            <person name="Turnbaugh P.J."/>
            <person name="Mahowald M."/>
            <person name="Liep D."/>
            <person name="Gordon J."/>
        </authorList>
    </citation>
    <scope>NUCLEOTIDE SEQUENCE [LARGE SCALE GENOMIC DNA]</scope>
    <source>
        <strain evidence="2 3">ATCC 29799</strain>
    </source>
</reference>
<organism evidence="2 3">
    <name type="scientific">Pseudoflavonifractor capillosus ATCC 29799</name>
    <dbReference type="NCBI Taxonomy" id="411467"/>
    <lineage>
        <taxon>Bacteria</taxon>
        <taxon>Bacillati</taxon>
        <taxon>Bacillota</taxon>
        <taxon>Clostridia</taxon>
        <taxon>Eubacteriales</taxon>
        <taxon>Oscillospiraceae</taxon>
        <taxon>Pseudoflavonifractor</taxon>
    </lineage>
</organism>
<dbReference type="PANTHER" id="PTHR40078">
    <property type="entry name" value="INTEGRAL MEMBRANE PROTEIN-RELATED"/>
    <property type="match status" value="1"/>
</dbReference>
<keyword evidence="3" id="KW-1185">Reference proteome</keyword>
<reference evidence="2 3" key="1">
    <citation type="submission" date="2007-04" db="EMBL/GenBank/DDBJ databases">
        <authorList>
            <person name="Fulton L."/>
            <person name="Clifton S."/>
            <person name="Fulton B."/>
            <person name="Xu J."/>
            <person name="Minx P."/>
            <person name="Pepin K.H."/>
            <person name="Johnson M."/>
            <person name="Thiruvilangam P."/>
            <person name="Bhonagiri V."/>
            <person name="Nash W.E."/>
            <person name="Mardis E.R."/>
            <person name="Wilson R.K."/>
        </authorList>
    </citation>
    <scope>NUCLEOTIDE SEQUENCE [LARGE SCALE GENOMIC DNA]</scope>
    <source>
        <strain evidence="2 3">ATCC 29799</strain>
    </source>
</reference>
<evidence type="ECO:0008006" key="4">
    <source>
        <dbReference type="Google" id="ProtNLM"/>
    </source>
</evidence>
<dbReference type="eggNOG" id="COG2364">
    <property type="taxonomic scope" value="Bacteria"/>
</dbReference>
<keyword evidence="1" id="KW-0472">Membrane</keyword>
<gene>
    <name evidence="2" type="ORF">BACCAP_01426</name>
</gene>
<feature type="transmembrane region" description="Helical" evidence="1">
    <location>
        <begin position="57"/>
        <end position="85"/>
    </location>
</feature>
<accession>A6NT97</accession>